<keyword evidence="3" id="KW-1185">Reference proteome</keyword>
<name>A0A4Y7PP36_9AGAM</name>
<dbReference type="Proteomes" id="UP000294933">
    <property type="component" value="Unassembled WGS sequence"/>
</dbReference>
<dbReference type="STRING" id="50990.A0A4Y7PP36"/>
<feature type="compositionally biased region" description="Low complexity" evidence="1">
    <location>
        <begin position="494"/>
        <end position="515"/>
    </location>
</feature>
<evidence type="ECO:0000256" key="1">
    <source>
        <dbReference type="SAM" id="MobiDB-lite"/>
    </source>
</evidence>
<feature type="compositionally biased region" description="Basic and acidic residues" evidence="1">
    <location>
        <begin position="191"/>
        <end position="209"/>
    </location>
</feature>
<feature type="region of interest" description="Disordered" evidence="1">
    <location>
        <begin position="1"/>
        <end position="21"/>
    </location>
</feature>
<feature type="region of interest" description="Disordered" evidence="1">
    <location>
        <begin position="54"/>
        <end position="81"/>
    </location>
</feature>
<dbReference type="VEuPathDB" id="FungiDB:BD410DRAFT_888087"/>
<feature type="compositionally biased region" description="Polar residues" evidence="1">
    <location>
        <begin position="545"/>
        <end position="563"/>
    </location>
</feature>
<feature type="compositionally biased region" description="Basic and acidic residues" evidence="1">
    <location>
        <begin position="220"/>
        <end position="238"/>
    </location>
</feature>
<feature type="compositionally biased region" description="Acidic residues" evidence="1">
    <location>
        <begin position="284"/>
        <end position="302"/>
    </location>
</feature>
<reference evidence="2 3" key="1">
    <citation type="submission" date="2018-06" db="EMBL/GenBank/DDBJ databases">
        <title>A transcriptomic atlas of mushroom development highlights an independent origin of complex multicellularity.</title>
        <authorList>
            <consortium name="DOE Joint Genome Institute"/>
            <person name="Krizsan K."/>
            <person name="Almasi E."/>
            <person name="Merenyi Z."/>
            <person name="Sahu N."/>
            <person name="Viragh M."/>
            <person name="Koszo T."/>
            <person name="Mondo S."/>
            <person name="Kiss B."/>
            <person name="Balint B."/>
            <person name="Kues U."/>
            <person name="Barry K."/>
            <person name="Hegedus J.C."/>
            <person name="Henrissat B."/>
            <person name="Johnson J."/>
            <person name="Lipzen A."/>
            <person name="Ohm R."/>
            <person name="Nagy I."/>
            <person name="Pangilinan J."/>
            <person name="Yan J."/>
            <person name="Xiong Y."/>
            <person name="Grigoriev I.V."/>
            <person name="Hibbett D.S."/>
            <person name="Nagy L.G."/>
        </authorList>
    </citation>
    <scope>NUCLEOTIDE SEQUENCE [LARGE SCALE GENOMIC DNA]</scope>
    <source>
        <strain evidence="2 3">SZMC22713</strain>
    </source>
</reference>
<organism evidence="2 3">
    <name type="scientific">Rickenella mellea</name>
    <dbReference type="NCBI Taxonomy" id="50990"/>
    <lineage>
        <taxon>Eukaryota</taxon>
        <taxon>Fungi</taxon>
        <taxon>Dikarya</taxon>
        <taxon>Basidiomycota</taxon>
        <taxon>Agaricomycotina</taxon>
        <taxon>Agaricomycetes</taxon>
        <taxon>Hymenochaetales</taxon>
        <taxon>Rickenellaceae</taxon>
        <taxon>Rickenella</taxon>
    </lineage>
</organism>
<accession>A0A4Y7PP36</accession>
<feature type="region of interest" description="Disordered" evidence="1">
    <location>
        <begin position="284"/>
        <end position="303"/>
    </location>
</feature>
<evidence type="ECO:0000313" key="2">
    <source>
        <dbReference type="EMBL" id="TDL16771.1"/>
    </source>
</evidence>
<gene>
    <name evidence="2" type="ORF">BD410DRAFT_888087</name>
</gene>
<feature type="compositionally biased region" description="Polar residues" evidence="1">
    <location>
        <begin position="446"/>
        <end position="460"/>
    </location>
</feature>
<sequence>MSWSRNSGDASHLSRPPSNSTVTLVGIDARATRAYTLDADQTVIIHSESTAPQSSFNILPTRAPSNPRPPTSSEPTGLPQSLIDQGTRLRQMHTSPESLTCTRFAKSLERLGVVAREKSMRQREEKLGGPCEYGNGITHPSLLYIYPFLIVVVNGVATQTITSSTHALRRSVQQQQQRQLSIEGWVGRVEASEEGRSDKREREEREERERKRRGRGGFAAEKEVMESRGKGKSKELSGVKARTFEERTALAFDQLRRAASSPAIPKPKLPPKHLVLVLPKDEEVETGNDDMDLEGTDQEDTSDSSILFGLDEWDVDENLTPSDTTKLVGGTVTLKGITSPSSHIPASLTKILRLAMFWSMFGKRADRMLQKATSSSRPAPSVSAVDMKSAESLDGDAMAFALDRRRCSGSGSRRMLEEEEKAGLGNLLSWEGRESKVEGYPGLEDASTSNSTLPVSSQPRSVPDSVIAGVAGAAKKAILALSKTLQVLVLGPSSYLSSSRPSTTTSDSCPSTGTSQYVPPLHPSFSPSPTSTPTPLLQPPSVTTNLSQSHHSDSSPVTISTPDSGPPAHLGPEPGVGFHPGAELPRPFLSWANVSLVTAIDWRLTSSTPLPIAIINYYSFFQSIPKTQFITILPFSLPHLSTASDHPFSLV</sequence>
<dbReference type="EMBL" id="ML170235">
    <property type="protein sequence ID" value="TDL16771.1"/>
    <property type="molecule type" value="Genomic_DNA"/>
</dbReference>
<evidence type="ECO:0000313" key="3">
    <source>
        <dbReference type="Proteomes" id="UP000294933"/>
    </source>
</evidence>
<feature type="region of interest" description="Disordered" evidence="1">
    <location>
        <begin position="494"/>
        <end position="579"/>
    </location>
</feature>
<dbReference type="AlphaFoldDB" id="A0A4Y7PP36"/>
<protein>
    <submittedName>
        <fullName evidence="2">Uncharacterized protein</fullName>
    </submittedName>
</protein>
<feature type="region of interest" description="Disordered" evidence="1">
    <location>
        <begin position="191"/>
        <end position="238"/>
    </location>
</feature>
<feature type="region of interest" description="Disordered" evidence="1">
    <location>
        <begin position="438"/>
        <end position="462"/>
    </location>
</feature>
<proteinExistence type="predicted"/>